<proteinExistence type="predicted"/>
<dbReference type="Proteomes" id="UP001374535">
    <property type="component" value="Chromosome 11"/>
</dbReference>
<accession>A0AAQ3MI93</accession>
<name>A0AAQ3MI93_VIGMU</name>
<protein>
    <submittedName>
        <fullName evidence="1">Uncharacterized protein</fullName>
    </submittedName>
</protein>
<reference evidence="1 2" key="1">
    <citation type="journal article" date="2023" name="Life. Sci Alliance">
        <title>Evolutionary insights into 3D genome organization and epigenetic landscape of Vigna mungo.</title>
        <authorList>
            <person name="Junaid A."/>
            <person name="Singh B."/>
            <person name="Bhatia S."/>
        </authorList>
    </citation>
    <scope>NUCLEOTIDE SEQUENCE [LARGE SCALE GENOMIC DNA]</scope>
    <source>
        <strain evidence="1">Urdbean</strain>
    </source>
</reference>
<evidence type="ECO:0000313" key="2">
    <source>
        <dbReference type="Proteomes" id="UP001374535"/>
    </source>
</evidence>
<dbReference type="EMBL" id="CP144690">
    <property type="protein sequence ID" value="WVY91446.1"/>
    <property type="molecule type" value="Genomic_DNA"/>
</dbReference>
<organism evidence="1 2">
    <name type="scientific">Vigna mungo</name>
    <name type="common">Black gram</name>
    <name type="synonym">Phaseolus mungo</name>
    <dbReference type="NCBI Taxonomy" id="3915"/>
    <lineage>
        <taxon>Eukaryota</taxon>
        <taxon>Viridiplantae</taxon>
        <taxon>Streptophyta</taxon>
        <taxon>Embryophyta</taxon>
        <taxon>Tracheophyta</taxon>
        <taxon>Spermatophyta</taxon>
        <taxon>Magnoliopsida</taxon>
        <taxon>eudicotyledons</taxon>
        <taxon>Gunneridae</taxon>
        <taxon>Pentapetalae</taxon>
        <taxon>rosids</taxon>
        <taxon>fabids</taxon>
        <taxon>Fabales</taxon>
        <taxon>Fabaceae</taxon>
        <taxon>Papilionoideae</taxon>
        <taxon>50 kb inversion clade</taxon>
        <taxon>NPAAA clade</taxon>
        <taxon>indigoferoid/millettioid clade</taxon>
        <taxon>Phaseoleae</taxon>
        <taxon>Vigna</taxon>
    </lineage>
</organism>
<gene>
    <name evidence="1" type="ORF">V8G54_036960</name>
</gene>
<sequence>MVEARKIQELNVNTINRTAFQFCYLSIKHKAFSHFPTLQLLTSLVVEYLSRGLSMELGFKHQLGVVCAILLLPALCSCYEYATNSRASYYNSPGGYGNPSKFVHYSLIA</sequence>
<dbReference type="AlphaFoldDB" id="A0AAQ3MI93"/>
<evidence type="ECO:0000313" key="1">
    <source>
        <dbReference type="EMBL" id="WVY91446.1"/>
    </source>
</evidence>
<keyword evidence="2" id="KW-1185">Reference proteome</keyword>